<sequence>MGLQSQLNDVSSDSIPILVVALIANCVCYVRSVVLGLVHSLGLSRFGPDPVDDGLLASAVGSGLAGLIVLAEQLNLNRVSSYRYGGGGGGGVGGSDCVVCMSTLRPGEQVRKLSCRHVFHKHCFDGWLGHLNFNCPLCRSPLLDHRHEESVALTGSRRVGADLVSWFPLQ</sequence>
<dbReference type="EMBL" id="JXTC01000123">
    <property type="protein sequence ID" value="PON87012.1"/>
    <property type="molecule type" value="Genomic_DNA"/>
</dbReference>
<dbReference type="PANTHER" id="PTHR45969:SF5">
    <property type="entry name" value="E3 UBIQUITIN-PROTEIN LIGASE RHA2A"/>
    <property type="match status" value="1"/>
</dbReference>
<dbReference type="GO" id="GO:0008270">
    <property type="term" value="F:zinc ion binding"/>
    <property type="evidence" value="ECO:0007669"/>
    <property type="project" value="UniProtKB-KW"/>
</dbReference>
<keyword evidence="5" id="KW-0812">Transmembrane</keyword>
<evidence type="ECO:0000259" key="6">
    <source>
        <dbReference type="PROSITE" id="PS50089"/>
    </source>
</evidence>
<dbReference type="STRING" id="63057.A0A2P5END6"/>
<evidence type="ECO:0000256" key="5">
    <source>
        <dbReference type="SAM" id="Phobius"/>
    </source>
</evidence>
<proteinExistence type="predicted"/>
<name>A0A2P5END6_TREOI</name>
<keyword evidence="1" id="KW-0479">Metal-binding</keyword>
<evidence type="ECO:0000256" key="1">
    <source>
        <dbReference type="ARBA" id="ARBA00022723"/>
    </source>
</evidence>
<dbReference type="OrthoDB" id="8062037at2759"/>
<dbReference type="CDD" id="cd23123">
    <property type="entry name" value="RING-H2_RHA2B"/>
    <property type="match status" value="1"/>
</dbReference>
<dbReference type="PANTHER" id="PTHR45969">
    <property type="entry name" value="RING ZINC FINGER PROTEIN-RELATED"/>
    <property type="match status" value="1"/>
</dbReference>
<comment type="caution">
    <text evidence="7">The sequence shown here is derived from an EMBL/GenBank/DDBJ whole genome shotgun (WGS) entry which is preliminary data.</text>
</comment>
<evidence type="ECO:0000256" key="3">
    <source>
        <dbReference type="ARBA" id="ARBA00022833"/>
    </source>
</evidence>
<dbReference type="Proteomes" id="UP000237000">
    <property type="component" value="Unassembled WGS sequence"/>
</dbReference>
<dbReference type="AlphaFoldDB" id="A0A2P5END6"/>
<dbReference type="FunCoup" id="A0A2P5END6">
    <property type="interactions" value="56"/>
</dbReference>
<protein>
    <submittedName>
        <fullName evidence="7">43kDa postsynaptic protein</fullName>
    </submittedName>
</protein>
<dbReference type="PROSITE" id="PS50089">
    <property type="entry name" value="ZF_RING_2"/>
    <property type="match status" value="1"/>
</dbReference>
<keyword evidence="3" id="KW-0862">Zinc</keyword>
<reference evidence="8" key="1">
    <citation type="submission" date="2016-06" db="EMBL/GenBank/DDBJ databases">
        <title>Parallel loss of symbiosis genes in relatives of nitrogen-fixing non-legume Parasponia.</title>
        <authorList>
            <person name="Van Velzen R."/>
            <person name="Holmer R."/>
            <person name="Bu F."/>
            <person name="Rutten L."/>
            <person name="Van Zeijl A."/>
            <person name="Liu W."/>
            <person name="Santuari L."/>
            <person name="Cao Q."/>
            <person name="Sharma T."/>
            <person name="Shen D."/>
            <person name="Roswanjaya Y."/>
            <person name="Wardhani T."/>
            <person name="Kalhor M.S."/>
            <person name="Jansen J."/>
            <person name="Van den Hoogen J."/>
            <person name="Gungor B."/>
            <person name="Hartog M."/>
            <person name="Hontelez J."/>
            <person name="Verver J."/>
            <person name="Yang W.-C."/>
            <person name="Schijlen E."/>
            <person name="Repin R."/>
            <person name="Schilthuizen M."/>
            <person name="Schranz E."/>
            <person name="Heidstra R."/>
            <person name="Miyata K."/>
            <person name="Fedorova E."/>
            <person name="Kohlen W."/>
            <person name="Bisseling T."/>
            <person name="Smit S."/>
            <person name="Geurts R."/>
        </authorList>
    </citation>
    <scope>NUCLEOTIDE SEQUENCE [LARGE SCALE GENOMIC DNA]</scope>
    <source>
        <strain evidence="8">cv. RG33-2</strain>
    </source>
</reference>
<keyword evidence="2 4" id="KW-0863">Zinc-finger</keyword>
<keyword evidence="8" id="KW-1185">Reference proteome</keyword>
<evidence type="ECO:0000313" key="8">
    <source>
        <dbReference type="Proteomes" id="UP000237000"/>
    </source>
</evidence>
<accession>A0A2P5END6</accession>
<dbReference type="Pfam" id="PF13639">
    <property type="entry name" value="zf-RING_2"/>
    <property type="match status" value="1"/>
</dbReference>
<evidence type="ECO:0000256" key="2">
    <source>
        <dbReference type="ARBA" id="ARBA00022771"/>
    </source>
</evidence>
<keyword evidence="5" id="KW-0472">Membrane</keyword>
<evidence type="ECO:0000256" key="4">
    <source>
        <dbReference type="PROSITE-ProRule" id="PRU00175"/>
    </source>
</evidence>
<keyword evidence="5" id="KW-1133">Transmembrane helix</keyword>
<dbReference type="InParanoid" id="A0A2P5END6"/>
<dbReference type="SUPFAM" id="SSF57850">
    <property type="entry name" value="RING/U-box"/>
    <property type="match status" value="1"/>
</dbReference>
<dbReference type="InterPro" id="IPR013083">
    <property type="entry name" value="Znf_RING/FYVE/PHD"/>
</dbReference>
<dbReference type="SMART" id="SM00184">
    <property type="entry name" value="RING"/>
    <property type="match status" value="1"/>
</dbReference>
<dbReference type="Gene3D" id="3.30.40.10">
    <property type="entry name" value="Zinc/RING finger domain, C3HC4 (zinc finger)"/>
    <property type="match status" value="1"/>
</dbReference>
<dbReference type="GO" id="GO:0016567">
    <property type="term" value="P:protein ubiquitination"/>
    <property type="evidence" value="ECO:0007669"/>
    <property type="project" value="TreeGrafter"/>
</dbReference>
<feature type="transmembrane region" description="Helical" evidence="5">
    <location>
        <begin position="15"/>
        <end position="38"/>
    </location>
</feature>
<evidence type="ECO:0000313" key="7">
    <source>
        <dbReference type="EMBL" id="PON87012.1"/>
    </source>
</evidence>
<feature type="domain" description="RING-type" evidence="6">
    <location>
        <begin position="97"/>
        <end position="139"/>
    </location>
</feature>
<gene>
    <name evidence="7" type="ORF">TorRG33x02_172590</name>
</gene>
<dbReference type="GO" id="GO:0061630">
    <property type="term" value="F:ubiquitin protein ligase activity"/>
    <property type="evidence" value="ECO:0007669"/>
    <property type="project" value="TreeGrafter"/>
</dbReference>
<dbReference type="InterPro" id="IPR001841">
    <property type="entry name" value="Znf_RING"/>
</dbReference>
<organism evidence="7 8">
    <name type="scientific">Trema orientale</name>
    <name type="common">Charcoal tree</name>
    <name type="synonym">Celtis orientalis</name>
    <dbReference type="NCBI Taxonomy" id="63057"/>
    <lineage>
        <taxon>Eukaryota</taxon>
        <taxon>Viridiplantae</taxon>
        <taxon>Streptophyta</taxon>
        <taxon>Embryophyta</taxon>
        <taxon>Tracheophyta</taxon>
        <taxon>Spermatophyta</taxon>
        <taxon>Magnoliopsida</taxon>
        <taxon>eudicotyledons</taxon>
        <taxon>Gunneridae</taxon>
        <taxon>Pentapetalae</taxon>
        <taxon>rosids</taxon>
        <taxon>fabids</taxon>
        <taxon>Rosales</taxon>
        <taxon>Cannabaceae</taxon>
        <taxon>Trema</taxon>
    </lineage>
</organism>